<evidence type="ECO:0000313" key="2">
    <source>
        <dbReference type="EMBL" id="KAK7105354.1"/>
    </source>
</evidence>
<dbReference type="GO" id="GO:0004523">
    <property type="term" value="F:RNA-DNA hybrid ribonuclease activity"/>
    <property type="evidence" value="ECO:0007669"/>
    <property type="project" value="InterPro"/>
</dbReference>
<dbReference type="InterPro" id="IPR036397">
    <property type="entry name" value="RNaseH_sf"/>
</dbReference>
<comment type="caution">
    <text evidence="2">The sequence shown here is derived from an EMBL/GenBank/DDBJ whole genome shotgun (WGS) entry which is preliminary data.</text>
</comment>
<sequence>MKIVLQWIPSHCGIEGNEQADRKAKLGAKNEQEEKAVSSTEMKTIIKSLLKKHPMHDSYEQPSRPDQVTIFRLRTGHNRLHQDLHKNLRAVPAPMCPCGEGEQDAAHILQDFRNIQSLRSETWSRPTPLQDKCTDPWRLCRRLPASSQELESKCKGGSTRRTRR</sequence>
<proteinExistence type="predicted"/>
<protein>
    <recommendedName>
        <fullName evidence="1">RNase H type-1 domain-containing protein</fullName>
    </recommendedName>
</protein>
<dbReference type="AlphaFoldDB" id="A0AAN9BI45"/>
<name>A0AAN9BI45_9CAEN</name>
<dbReference type="EMBL" id="JBAMIC010000007">
    <property type="protein sequence ID" value="KAK7105354.1"/>
    <property type="molecule type" value="Genomic_DNA"/>
</dbReference>
<organism evidence="2 3">
    <name type="scientific">Littorina saxatilis</name>
    <dbReference type="NCBI Taxonomy" id="31220"/>
    <lineage>
        <taxon>Eukaryota</taxon>
        <taxon>Metazoa</taxon>
        <taxon>Spiralia</taxon>
        <taxon>Lophotrochozoa</taxon>
        <taxon>Mollusca</taxon>
        <taxon>Gastropoda</taxon>
        <taxon>Caenogastropoda</taxon>
        <taxon>Littorinimorpha</taxon>
        <taxon>Littorinoidea</taxon>
        <taxon>Littorinidae</taxon>
        <taxon>Littorina</taxon>
    </lineage>
</organism>
<dbReference type="SUPFAM" id="SSF53098">
    <property type="entry name" value="Ribonuclease H-like"/>
    <property type="match status" value="1"/>
</dbReference>
<dbReference type="InterPro" id="IPR012337">
    <property type="entry name" value="RNaseH-like_sf"/>
</dbReference>
<gene>
    <name evidence="2" type="ORF">V1264_016747</name>
</gene>
<dbReference type="Gene3D" id="3.30.420.10">
    <property type="entry name" value="Ribonuclease H-like superfamily/Ribonuclease H"/>
    <property type="match status" value="1"/>
</dbReference>
<feature type="domain" description="RNase H type-1" evidence="1">
    <location>
        <begin position="1"/>
        <end position="29"/>
    </location>
</feature>
<evidence type="ECO:0000313" key="3">
    <source>
        <dbReference type="Proteomes" id="UP001374579"/>
    </source>
</evidence>
<evidence type="ECO:0000259" key="1">
    <source>
        <dbReference type="PROSITE" id="PS50879"/>
    </source>
</evidence>
<reference evidence="2 3" key="1">
    <citation type="submission" date="2024-02" db="EMBL/GenBank/DDBJ databases">
        <title>Chromosome-scale genome assembly of the rough periwinkle Littorina saxatilis.</title>
        <authorList>
            <person name="De Jode A."/>
            <person name="Faria R."/>
            <person name="Formenti G."/>
            <person name="Sims Y."/>
            <person name="Smith T.P."/>
            <person name="Tracey A."/>
            <person name="Wood J.M.D."/>
            <person name="Zagrodzka Z.B."/>
            <person name="Johannesson K."/>
            <person name="Butlin R.K."/>
            <person name="Leder E.H."/>
        </authorList>
    </citation>
    <scope>NUCLEOTIDE SEQUENCE [LARGE SCALE GENOMIC DNA]</scope>
    <source>
        <strain evidence="2">Snail1</strain>
        <tissue evidence="2">Muscle</tissue>
    </source>
</reference>
<accession>A0AAN9BI45</accession>
<dbReference type="InterPro" id="IPR002156">
    <property type="entry name" value="RNaseH_domain"/>
</dbReference>
<dbReference type="Proteomes" id="UP001374579">
    <property type="component" value="Unassembled WGS sequence"/>
</dbReference>
<keyword evidence="3" id="KW-1185">Reference proteome</keyword>
<dbReference type="GO" id="GO:0003676">
    <property type="term" value="F:nucleic acid binding"/>
    <property type="evidence" value="ECO:0007669"/>
    <property type="project" value="InterPro"/>
</dbReference>
<dbReference type="PROSITE" id="PS50879">
    <property type="entry name" value="RNASE_H_1"/>
    <property type="match status" value="1"/>
</dbReference>